<keyword evidence="2" id="KW-0326">Glycosidase</keyword>
<keyword evidence="5" id="KW-1185">Reference proteome</keyword>
<dbReference type="InterPro" id="IPR013320">
    <property type="entry name" value="ConA-like_dom_sf"/>
</dbReference>
<proteinExistence type="inferred from homology"/>
<evidence type="ECO:0000313" key="4">
    <source>
        <dbReference type="EMBL" id="KZL72385.1"/>
    </source>
</evidence>
<dbReference type="InterPro" id="IPR002594">
    <property type="entry name" value="GH12"/>
</dbReference>
<comment type="caution">
    <text evidence="4">The sequence shown here is derived from an EMBL/GenBank/DDBJ whole genome shotgun (WGS) entry which is preliminary data.</text>
</comment>
<feature type="signal peptide" evidence="3">
    <location>
        <begin position="1"/>
        <end position="16"/>
    </location>
</feature>
<keyword evidence="2 4" id="KW-0378">Hydrolase</keyword>
<evidence type="ECO:0000256" key="1">
    <source>
        <dbReference type="ARBA" id="ARBA00005519"/>
    </source>
</evidence>
<dbReference type="PANTHER" id="PTHR34002">
    <property type="entry name" value="BLR1656 PROTEIN"/>
    <property type="match status" value="1"/>
</dbReference>
<evidence type="ECO:0000313" key="5">
    <source>
        <dbReference type="Proteomes" id="UP000076552"/>
    </source>
</evidence>
<keyword evidence="2" id="KW-0624">Polysaccharide degradation</keyword>
<feature type="chain" id="PRO_5007828624" evidence="3">
    <location>
        <begin position="17"/>
        <end position="274"/>
    </location>
</feature>
<organism evidence="4 5">
    <name type="scientific">Colletotrichum tofieldiae</name>
    <dbReference type="NCBI Taxonomy" id="708197"/>
    <lineage>
        <taxon>Eukaryota</taxon>
        <taxon>Fungi</taxon>
        <taxon>Dikarya</taxon>
        <taxon>Ascomycota</taxon>
        <taxon>Pezizomycotina</taxon>
        <taxon>Sordariomycetes</taxon>
        <taxon>Hypocreomycetidae</taxon>
        <taxon>Glomerellales</taxon>
        <taxon>Glomerellaceae</taxon>
        <taxon>Colletotrichum</taxon>
        <taxon>Colletotrichum spaethianum species complex</taxon>
    </lineage>
</organism>
<evidence type="ECO:0000256" key="3">
    <source>
        <dbReference type="SAM" id="SignalP"/>
    </source>
</evidence>
<comment type="similarity">
    <text evidence="1 2">Belongs to the glycosyl hydrolase 12 (cellulase H) family.</text>
</comment>
<dbReference type="AlphaFoldDB" id="A0A161VN11"/>
<dbReference type="Proteomes" id="UP000076552">
    <property type="component" value="Unassembled WGS sequence"/>
</dbReference>
<accession>A0A161VN11</accession>
<keyword evidence="3" id="KW-0732">Signal</keyword>
<dbReference type="GO" id="GO:0000272">
    <property type="term" value="P:polysaccharide catabolic process"/>
    <property type="evidence" value="ECO:0007669"/>
    <property type="project" value="UniProtKB-KW"/>
</dbReference>
<dbReference type="Gene3D" id="2.60.120.180">
    <property type="match status" value="1"/>
</dbReference>
<name>A0A161VN11_9PEZI</name>
<dbReference type="PANTHER" id="PTHR34002:SF9">
    <property type="entry name" value="XYLOGLUCAN-SPECIFIC ENDO-BETA-1,4-GLUCANASE A"/>
    <property type="match status" value="1"/>
</dbReference>
<dbReference type="STRING" id="708197.A0A161VN11"/>
<sequence length="274" mass="28350">MKFSAVLAVLPALALATPTPTIEKRATTFCDQWGSAVTGTYTVYNNLWGASSGTGSQCTTLTGLSGSNLQWSTTWSWSGGQYNVKSYANAVVNISKKALSAIGSIPSTWNWRYAISVSLGLSLSLSLAASSGPTLTALTRPSYSGSGLVANVAYDLFTSSTASGSPQYEIMIWLGSLGGAGPISATGSTIATPTVAGRTWNLYKGVNGQMTVFSFVAPSNVQSFSGDLKAFITYLVNSQGLPSSQILQSIGAGTEPFVGSNAKFTTTAYTASLS</sequence>
<reference evidence="4 5" key="1">
    <citation type="submission" date="2015-06" db="EMBL/GenBank/DDBJ databases">
        <title>Survival trade-offs in plant roots during colonization by closely related pathogenic and mutualistic fungi.</title>
        <authorList>
            <person name="Hacquard S."/>
            <person name="Kracher B."/>
            <person name="Hiruma K."/>
            <person name="Weinman A."/>
            <person name="Muench P."/>
            <person name="Garrido Oter R."/>
            <person name="Ver Loren van Themaat E."/>
            <person name="Dallerey J.-F."/>
            <person name="Damm U."/>
            <person name="Henrissat B."/>
            <person name="Lespinet O."/>
            <person name="Thon M."/>
            <person name="Kemen E."/>
            <person name="McHardy A.C."/>
            <person name="Schulze-Lefert P."/>
            <person name="O'Connell R.J."/>
        </authorList>
    </citation>
    <scope>NUCLEOTIDE SEQUENCE [LARGE SCALE GENOMIC DNA]</scope>
    <source>
        <strain evidence="4 5">0861</strain>
    </source>
</reference>
<gene>
    <name evidence="4" type="ORF">CT0861_03495</name>
</gene>
<dbReference type="GO" id="GO:0008810">
    <property type="term" value="F:cellulase activity"/>
    <property type="evidence" value="ECO:0007669"/>
    <property type="project" value="InterPro"/>
</dbReference>
<evidence type="ECO:0000256" key="2">
    <source>
        <dbReference type="RuleBase" id="RU361163"/>
    </source>
</evidence>
<dbReference type="SUPFAM" id="SSF49899">
    <property type="entry name" value="Concanavalin A-like lectins/glucanases"/>
    <property type="match status" value="1"/>
</dbReference>
<dbReference type="InterPro" id="IPR013319">
    <property type="entry name" value="GH11/12"/>
</dbReference>
<protein>
    <submittedName>
        <fullName evidence="4">Glycoside hydrolase family 12 protein (Endoglucanase a)</fullName>
    </submittedName>
</protein>
<dbReference type="EMBL" id="LFIV01000059">
    <property type="protein sequence ID" value="KZL72385.1"/>
    <property type="molecule type" value="Genomic_DNA"/>
</dbReference>
<keyword evidence="2" id="KW-0119">Carbohydrate metabolism</keyword>
<dbReference type="Pfam" id="PF01670">
    <property type="entry name" value="Glyco_hydro_12"/>
    <property type="match status" value="2"/>
</dbReference>